<evidence type="ECO:0000313" key="3">
    <source>
        <dbReference type="Proteomes" id="UP000278733"/>
    </source>
</evidence>
<evidence type="ECO:0000313" key="2">
    <source>
        <dbReference type="EMBL" id="VEH65195.1"/>
    </source>
</evidence>
<dbReference type="Proteomes" id="UP000278733">
    <property type="component" value="Chromosome"/>
</dbReference>
<gene>
    <name evidence="2" type="primary">hsf2_4</name>
    <name evidence="2" type="ORF">NCTC8284_00330</name>
</gene>
<dbReference type="AlphaFoldDB" id="A0A3S5ERX3"/>
<dbReference type="SUPFAM" id="SSF101967">
    <property type="entry name" value="Adhesin YadA, collagen-binding domain"/>
    <property type="match status" value="2"/>
</dbReference>
<name>A0A3S5ERX3_9PAST</name>
<sequence length="459" mass="47831">MLNSTGLTINGGPKVVKDGIDAGNKKITNVSEGDLSNTSKDAVNGSQLYATNQNVTNISNEVAKGWNLTTSKSGTGNVSNNTTEKVAMGETVTIEAGDNINITQAAKKVTIATSLTPNFTSVDTGNLTVRGGGKVDFGGNNITNVGAPVSDNDATTKKYVDDGRTTVNSTDKSVNVTKSGQNPANYDLSVNMTKVANDVNLKYSADNGNGTNKLSEEVKFKGSDYINTTAKNGEIGFDLSQAAKDKLDNAVQNFTVGADKNNQATGLNITNGGRFDIVGKENNYIETAVEGSNITVGLNANATEAIEKAHKGFGLKAEDGNNITHQLGEPIEVVGGNSNLNTTVADGKVKINLNNTLDLTNAGSVKLGDTTLNNSGLTINNGPSVTKDGINAGNKTITNVANGTNGTDAVNLDQLNASISTEKVVKKADEDNIATVTTQSGKMPVRKVKPMKSAYRKML</sequence>
<dbReference type="Gene3D" id="2.20.70.140">
    <property type="match status" value="2"/>
</dbReference>
<evidence type="ECO:0000259" key="1">
    <source>
        <dbReference type="Pfam" id="PF05662"/>
    </source>
</evidence>
<dbReference type="InterPro" id="IPR008635">
    <property type="entry name" value="Coiled_stalk_dom"/>
</dbReference>
<reference evidence="2 3" key="1">
    <citation type="submission" date="2018-12" db="EMBL/GenBank/DDBJ databases">
        <authorList>
            <consortium name="Pathogen Informatics"/>
        </authorList>
    </citation>
    <scope>NUCLEOTIDE SEQUENCE [LARGE SCALE GENOMIC DNA]</scope>
    <source>
        <strain evidence="2 3">NCTC8284</strain>
    </source>
</reference>
<dbReference type="InterPro" id="IPR011049">
    <property type="entry name" value="Serralysin-like_metalloprot_C"/>
</dbReference>
<dbReference type="Gene3D" id="1.20.5.170">
    <property type="match status" value="1"/>
</dbReference>
<organism evidence="2 3">
    <name type="scientific">Rodentibacter pneumotropicus</name>
    <dbReference type="NCBI Taxonomy" id="758"/>
    <lineage>
        <taxon>Bacteria</taxon>
        <taxon>Pseudomonadati</taxon>
        <taxon>Pseudomonadota</taxon>
        <taxon>Gammaproteobacteria</taxon>
        <taxon>Pasteurellales</taxon>
        <taxon>Pasteurellaceae</taxon>
        <taxon>Rodentibacter</taxon>
    </lineage>
</organism>
<feature type="domain" description="Trimeric autotransporter adhesin YadA-like stalk" evidence="1">
    <location>
        <begin position="397"/>
        <end position="420"/>
    </location>
</feature>
<feature type="domain" description="Trimeric autotransporter adhesin YadA-like stalk" evidence="1">
    <location>
        <begin position="26"/>
        <end position="63"/>
    </location>
</feature>
<proteinExistence type="predicted"/>
<dbReference type="EMBL" id="LR134405">
    <property type="protein sequence ID" value="VEH65195.1"/>
    <property type="molecule type" value="Genomic_DNA"/>
</dbReference>
<dbReference type="Gene3D" id="6.10.250.2040">
    <property type="match status" value="1"/>
</dbReference>
<dbReference type="KEGG" id="rpne:NCTC8284_00330"/>
<protein>
    <submittedName>
        <fullName evidence="2">Autotransporter adhesin</fullName>
    </submittedName>
</protein>
<dbReference type="GO" id="GO:0019867">
    <property type="term" value="C:outer membrane"/>
    <property type="evidence" value="ECO:0007669"/>
    <property type="project" value="InterPro"/>
</dbReference>
<dbReference type="Pfam" id="PF05662">
    <property type="entry name" value="YadA_stalk"/>
    <property type="match status" value="2"/>
</dbReference>
<accession>A0A3S5ERX3</accession>